<dbReference type="Gene3D" id="1.20.120.1630">
    <property type="match status" value="1"/>
</dbReference>
<evidence type="ECO:0000256" key="4">
    <source>
        <dbReference type="ARBA" id="ARBA00023136"/>
    </source>
</evidence>
<keyword evidence="4 5" id="KW-0472">Membrane</keyword>
<comment type="subcellular location">
    <subcellularLocation>
        <location evidence="1">Membrane</location>
        <topology evidence="1">Multi-pass membrane protein</topology>
    </subcellularLocation>
</comment>
<feature type="transmembrane region" description="Helical" evidence="5">
    <location>
        <begin position="75"/>
        <end position="94"/>
    </location>
</feature>
<dbReference type="PANTHER" id="PTHR43847">
    <property type="entry name" value="BLL3993 PROTEIN"/>
    <property type="match status" value="1"/>
</dbReference>
<feature type="transmembrane region" description="Helical" evidence="5">
    <location>
        <begin position="33"/>
        <end position="51"/>
    </location>
</feature>
<evidence type="ECO:0000256" key="1">
    <source>
        <dbReference type="ARBA" id="ARBA00004141"/>
    </source>
</evidence>
<evidence type="ECO:0000313" key="7">
    <source>
        <dbReference type="Proteomes" id="UP001163550"/>
    </source>
</evidence>
<sequence>MKEKKILVPLILTILLWVIFFLPAGSLHFWEAWMVWGGFTLITLGITLYFSKKAPEFLERRSTVQKKDKTNQSPAIFKLFYLGFILPGLDYRFHWSVVPLWLIFTSAVLALLGYLFIFIVFRENMFASAVIRVEREQKVIESGPYALVRHPMYTGMIVISLFLPLALGSYFAIVPMLLIVPMLVLRIQKEEALLKDELKGYDAYCKKVRYRLLPLIW</sequence>
<dbReference type="RefSeq" id="WP_228878123.1">
    <property type="nucleotide sequence ID" value="NZ_CABIIK010000004.1"/>
</dbReference>
<dbReference type="PANTHER" id="PTHR43847:SF1">
    <property type="entry name" value="BLL3993 PROTEIN"/>
    <property type="match status" value="1"/>
</dbReference>
<feature type="transmembrane region" description="Helical" evidence="5">
    <location>
        <begin position="100"/>
        <end position="121"/>
    </location>
</feature>
<dbReference type="Proteomes" id="UP001163550">
    <property type="component" value="Chromosome"/>
</dbReference>
<organism evidence="6 7">
    <name type="scientific">Acetobacterium wieringae</name>
    <dbReference type="NCBI Taxonomy" id="52694"/>
    <lineage>
        <taxon>Bacteria</taxon>
        <taxon>Bacillati</taxon>
        <taxon>Bacillota</taxon>
        <taxon>Clostridia</taxon>
        <taxon>Eubacteriales</taxon>
        <taxon>Eubacteriaceae</taxon>
        <taxon>Acetobacterium</taxon>
    </lineage>
</organism>
<evidence type="ECO:0000256" key="3">
    <source>
        <dbReference type="ARBA" id="ARBA00022989"/>
    </source>
</evidence>
<dbReference type="InterPro" id="IPR007269">
    <property type="entry name" value="ICMT_MeTrfase"/>
</dbReference>
<feature type="transmembrane region" description="Helical" evidence="5">
    <location>
        <begin position="7"/>
        <end position="27"/>
    </location>
</feature>
<dbReference type="Pfam" id="PF04140">
    <property type="entry name" value="ICMT"/>
    <property type="match status" value="1"/>
</dbReference>
<gene>
    <name evidence="6" type="ORF">LNN31_16445</name>
</gene>
<name>A0ABY6HCX4_9FIRM</name>
<keyword evidence="7" id="KW-1185">Reference proteome</keyword>
<evidence type="ECO:0000313" key="6">
    <source>
        <dbReference type="EMBL" id="UYO62360.1"/>
    </source>
</evidence>
<evidence type="ECO:0000256" key="2">
    <source>
        <dbReference type="ARBA" id="ARBA00022692"/>
    </source>
</evidence>
<dbReference type="EMBL" id="CP087994">
    <property type="protein sequence ID" value="UYO62360.1"/>
    <property type="molecule type" value="Genomic_DNA"/>
</dbReference>
<accession>A0ABY6HCX4</accession>
<evidence type="ECO:0000256" key="5">
    <source>
        <dbReference type="SAM" id="Phobius"/>
    </source>
</evidence>
<keyword evidence="3 5" id="KW-1133">Transmembrane helix</keyword>
<protein>
    <submittedName>
        <fullName evidence="6">Isoprenylcysteine carboxylmethyltransferase family protein</fullName>
    </submittedName>
</protein>
<proteinExistence type="predicted"/>
<dbReference type="InterPro" id="IPR052527">
    <property type="entry name" value="Metal_cation-efflux_comp"/>
</dbReference>
<reference evidence="6" key="1">
    <citation type="submission" date="2021-11" db="EMBL/GenBank/DDBJ databases">
        <title>Isoprene-degrading acetogen.</title>
        <authorList>
            <person name="Yang Y."/>
            <person name="Jin H."/>
            <person name="Yan J."/>
        </authorList>
    </citation>
    <scope>NUCLEOTIDE SEQUENCE</scope>
    <source>
        <strain evidence="6">Berkeley</strain>
    </source>
</reference>
<keyword evidence="2 5" id="KW-0812">Transmembrane</keyword>